<reference evidence="1 2" key="1">
    <citation type="journal article" date="2023" name="ACS Omega">
        <title>Identification of the Neoaspergillic Acid Biosynthesis Gene Cluster by Establishing an In Vitro CRISPR-Ribonucleoprotein Genetic System in Aspergillus melleus.</title>
        <authorList>
            <person name="Yuan B."/>
            <person name="Grau M.F."/>
            <person name="Murata R.M."/>
            <person name="Torok T."/>
            <person name="Venkateswaran K."/>
            <person name="Stajich J.E."/>
            <person name="Wang C.C.C."/>
        </authorList>
    </citation>
    <scope>NUCLEOTIDE SEQUENCE [LARGE SCALE GENOMIC DNA]</scope>
    <source>
        <strain evidence="1 2">IMV 1140</strain>
    </source>
</reference>
<proteinExistence type="predicted"/>
<evidence type="ECO:0000313" key="2">
    <source>
        <dbReference type="Proteomes" id="UP001177260"/>
    </source>
</evidence>
<accession>A0ACC3ATX6</accession>
<sequence length="385" mass="43890">MAFDCYCAICGVGFSGMHIEAQSETAMERRRRWVAKRTRALQLGKDFNQVSREEGNDEPPIRSYDPRIVGTEKIEWLYKAHCLAMNEDSKGKEKLVCQQARTTFAENNDSPISRRAFISGPGYYADMGELVVKAGPDSPRPFHRDVYACYSHSTEEASGPVLPFHQCCFEILTRTLTGSDNTQDLNLDVLYHIMNTLSNGSSSALQLSYGDDYCATHPTNIPNLDVFIENSMTTHAGLKLPSEEVTAGDRNPTNPFGRLPFEIVERICLYLPGESLKALTQASLSIQLLTQDNFFWKRFMQWDMPWFWELQTSQTRKMAPEDLNYKRLYLWLDNMTMPRYGMDDLSVIGVANRRRIWGVCEQLAPQYHKGLNQTSGELPRWGSVC</sequence>
<keyword evidence="2" id="KW-1185">Reference proteome</keyword>
<protein>
    <submittedName>
        <fullName evidence="1">Uncharacterized protein</fullName>
    </submittedName>
</protein>
<comment type="caution">
    <text evidence="1">The sequence shown here is derived from an EMBL/GenBank/DDBJ whole genome shotgun (WGS) entry which is preliminary data.</text>
</comment>
<gene>
    <name evidence="1" type="ORF">N8T08_009200</name>
</gene>
<organism evidence="1 2">
    <name type="scientific">Aspergillus melleus</name>
    <dbReference type="NCBI Taxonomy" id="138277"/>
    <lineage>
        <taxon>Eukaryota</taxon>
        <taxon>Fungi</taxon>
        <taxon>Dikarya</taxon>
        <taxon>Ascomycota</taxon>
        <taxon>Pezizomycotina</taxon>
        <taxon>Eurotiomycetes</taxon>
        <taxon>Eurotiomycetidae</taxon>
        <taxon>Eurotiales</taxon>
        <taxon>Aspergillaceae</taxon>
        <taxon>Aspergillus</taxon>
        <taxon>Aspergillus subgen. Circumdati</taxon>
    </lineage>
</organism>
<dbReference type="Proteomes" id="UP001177260">
    <property type="component" value="Unassembled WGS sequence"/>
</dbReference>
<evidence type="ECO:0000313" key="1">
    <source>
        <dbReference type="EMBL" id="KAK1141296.1"/>
    </source>
</evidence>
<dbReference type="EMBL" id="JAOPJF010000066">
    <property type="protein sequence ID" value="KAK1141296.1"/>
    <property type="molecule type" value="Genomic_DNA"/>
</dbReference>
<name>A0ACC3ATX6_9EURO</name>